<evidence type="ECO:0008006" key="3">
    <source>
        <dbReference type="Google" id="ProtNLM"/>
    </source>
</evidence>
<keyword evidence="2" id="KW-1185">Reference proteome</keyword>
<sequence>MKVAVLLDIHRHCLSWQAVVAPDGLCCSLFGHVEGRLHDSIAAGYSGPTSTRLSADEAHFNTTMSQNRQAVEWYFGKSLWPTTTDATKMQLLKVNVGKISIAILLTNCHACINANLICEYFGLQPPELDSYLGAENWPSQMSA</sequence>
<dbReference type="AlphaFoldDB" id="A0AAV2Z6J1"/>
<organism evidence="1 2">
    <name type="scientific">Lagenidium giganteum</name>
    <dbReference type="NCBI Taxonomy" id="4803"/>
    <lineage>
        <taxon>Eukaryota</taxon>
        <taxon>Sar</taxon>
        <taxon>Stramenopiles</taxon>
        <taxon>Oomycota</taxon>
        <taxon>Peronosporomycetes</taxon>
        <taxon>Pythiales</taxon>
        <taxon>Pythiaceae</taxon>
    </lineage>
</organism>
<dbReference type="EMBL" id="DAKRPA010000052">
    <property type="protein sequence ID" value="DBA01174.1"/>
    <property type="molecule type" value="Genomic_DNA"/>
</dbReference>
<dbReference type="Proteomes" id="UP001146120">
    <property type="component" value="Unassembled WGS sequence"/>
</dbReference>
<reference evidence="1" key="1">
    <citation type="submission" date="2022-11" db="EMBL/GenBank/DDBJ databases">
        <authorList>
            <person name="Morgan W.R."/>
            <person name="Tartar A."/>
        </authorList>
    </citation>
    <scope>NUCLEOTIDE SEQUENCE</scope>
    <source>
        <strain evidence="1">ARSEF 373</strain>
    </source>
</reference>
<protein>
    <recommendedName>
        <fullName evidence="3">Transposase</fullName>
    </recommendedName>
</protein>
<name>A0AAV2Z6J1_9STRA</name>
<evidence type="ECO:0000313" key="1">
    <source>
        <dbReference type="EMBL" id="DBA01174.1"/>
    </source>
</evidence>
<comment type="caution">
    <text evidence="1">The sequence shown here is derived from an EMBL/GenBank/DDBJ whole genome shotgun (WGS) entry which is preliminary data.</text>
</comment>
<accession>A0AAV2Z6J1</accession>
<evidence type="ECO:0000313" key="2">
    <source>
        <dbReference type="Proteomes" id="UP001146120"/>
    </source>
</evidence>
<proteinExistence type="predicted"/>
<reference evidence="1" key="2">
    <citation type="journal article" date="2023" name="Microbiol Resour">
        <title>Decontamination and Annotation of the Draft Genome Sequence of the Oomycete Lagenidium giganteum ARSEF 373.</title>
        <authorList>
            <person name="Morgan W.R."/>
            <person name="Tartar A."/>
        </authorList>
    </citation>
    <scope>NUCLEOTIDE SEQUENCE</scope>
    <source>
        <strain evidence="1">ARSEF 373</strain>
    </source>
</reference>
<gene>
    <name evidence="1" type="ORF">N0F65_002309</name>
</gene>